<evidence type="ECO:0000313" key="3">
    <source>
        <dbReference type="Proteomes" id="UP000789704"/>
    </source>
</evidence>
<evidence type="ECO:0000256" key="1">
    <source>
        <dbReference type="SAM" id="MobiDB-lite"/>
    </source>
</evidence>
<accession>A0A9N8X5M7</accession>
<keyword evidence="3" id="KW-1185">Reference proteome</keyword>
<evidence type="ECO:0000313" key="2">
    <source>
        <dbReference type="EMBL" id="CAG4924904.1"/>
    </source>
</evidence>
<comment type="caution">
    <text evidence="2">The sequence shown here is derived from an EMBL/GenBank/DDBJ whole genome shotgun (WGS) entry which is preliminary data.</text>
</comment>
<protein>
    <submittedName>
        <fullName evidence="2">Uncharacterized protein</fullName>
    </submittedName>
</protein>
<sequence>MQTSIPASRERSRPCVDSGVGRASDDPLTLERFGKLALHATTRSLTRAS</sequence>
<dbReference type="Proteomes" id="UP000789704">
    <property type="component" value="Unassembled WGS sequence"/>
</dbReference>
<dbReference type="EMBL" id="CAJQZC010000015">
    <property type="protein sequence ID" value="CAG4924904.1"/>
    <property type="molecule type" value="Genomic_DNA"/>
</dbReference>
<gene>
    <name evidence="2" type="ORF">LMG31841_05432</name>
</gene>
<name>A0A9N8X5M7_9BURK</name>
<organism evidence="2 3">
    <name type="scientific">Paraburkholderia saeva</name>
    <dbReference type="NCBI Taxonomy" id="2777537"/>
    <lineage>
        <taxon>Bacteria</taxon>
        <taxon>Pseudomonadati</taxon>
        <taxon>Pseudomonadota</taxon>
        <taxon>Betaproteobacteria</taxon>
        <taxon>Burkholderiales</taxon>
        <taxon>Burkholderiaceae</taxon>
        <taxon>Paraburkholderia</taxon>
    </lineage>
</organism>
<feature type="region of interest" description="Disordered" evidence="1">
    <location>
        <begin position="1"/>
        <end position="26"/>
    </location>
</feature>
<reference evidence="2" key="1">
    <citation type="submission" date="2021-04" db="EMBL/GenBank/DDBJ databases">
        <authorList>
            <person name="Vanwijnsberghe S."/>
        </authorList>
    </citation>
    <scope>NUCLEOTIDE SEQUENCE</scope>
    <source>
        <strain evidence="2">LMG 31841</strain>
    </source>
</reference>
<proteinExistence type="predicted"/>
<dbReference type="AlphaFoldDB" id="A0A9N8X5M7"/>